<feature type="transmembrane region" description="Helical" evidence="1">
    <location>
        <begin position="145"/>
        <end position="164"/>
    </location>
</feature>
<dbReference type="GO" id="GO:0004497">
    <property type="term" value="F:monooxygenase activity"/>
    <property type="evidence" value="ECO:0007669"/>
    <property type="project" value="UniProtKB-KW"/>
</dbReference>
<dbReference type="GO" id="GO:0010468">
    <property type="term" value="P:regulation of gene expression"/>
    <property type="evidence" value="ECO:0007669"/>
    <property type="project" value="InterPro"/>
</dbReference>
<feature type="transmembrane region" description="Helical" evidence="1">
    <location>
        <begin position="88"/>
        <end position="110"/>
    </location>
</feature>
<dbReference type="InterPro" id="IPR017516">
    <property type="entry name" value="AbrB_dup"/>
</dbReference>
<keyword evidence="1" id="KW-0812">Transmembrane</keyword>
<sequence>MTFVTSSSLRPLFHALSIGLFSGALFDLCSLPLPWMLGPLVGNLIASIRGFAVGVPESLRLAFLGVLGLILGAQVSPDLAARLLDWPVSAVLLLIGVGCSTAACASWYRRTGFDPVSAWFASAPGAMTAMITMGEACGGDPRKIAISQSLRVVLVLLILPPLFWFQQGAGSVGANDASQKDASALYLLLLLPLLIGIGRRCRLPTPALLAPLLLSASLSATDTAHFVLPNWTQNGMLLVLGCAIGSRFQGMSRTLLAHHLYGASIATLISLLVLAVFAEAIHQVVGVSRAVAILAVAPGGIGELAILAVALDLDPTFVAFHHLLRLVVLMFFAPIWARWLSARGSRGGAP</sequence>
<comment type="caution">
    <text evidence="2">The sequence shown here is derived from an EMBL/GenBank/DDBJ whole genome shotgun (WGS) entry which is preliminary data.</text>
</comment>
<protein>
    <submittedName>
        <fullName evidence="2">Ammonia monooxygenase</fullName>
    </submittedName>
</protein>
<keyword evidence="2" id="KW-0503">Monooxygenase</keyword>
<dbReference type="EMBL" id="BMPO01000002">
    <property type="protein sequence ID" value="GGJ85693.1"/>
    <property type="molecule type" value="Genomic_DNA"/>
</dbReference>
<dbReference type="PANTHER" id="PTHR38457">
    <property type="entry name" value="REGULATOR ABRB-RELATED"/>
    <property type="match status" value="1"/>
</dbReference>
<keyword evidence="1" id="KW-0472">Membrane</keyword>
<dbReference type="PIRSF" id="PIRSF038991">
    <property type="entry name" value="Protein_AbrB"/>
    <property type="match status" value="1"/>
</dbReference>
<dbReference type="NCBIfam" id="TIGR03082">
    <property type="entry name" value="Gneg_AbrB_dup"/>
    <property type="match status" value="1"/>
</dbReference>
<proteinExistence type="predicted"/>
<organism evidence="2 3">
    <name type="scientific">Pseudomonas matsuisoli</name>
    <dbReference type="NCBI Taxonomy" id="1515666"/>
    <lineage>
        <taxon>Bacteria</taxon>
        <taxon>Pseudomonadati</taxon>
        <taxon>Pseudomonadota</taxon>
        <taxon>Gammaproteobacteria</taxon>
        <taxon>Pseudomonadales</taxon>
        <taxon>Pseudomonadaceae</taxon>
        <taxon>Pseudomonas</taxon>
    </lineage>
</organism>
<feature type="transmembrane region" description="Helical" evidence="1">
    <location>
        <begin position="260"/>
        <end position="278"/>
    </location>
</feature>
<accession>A0A917PNQ4</accession>
<reference evidence="2" key="2">
    <citation type="submission" date="2020-09" db="EMBL/GenBank/DDBJ databases">
        <authorList>
            <person name="Sun Q."/>
            <person name="Ohkuma M."/>
        </authorList>
    </citation>
    <scope>NUCLEOTIDE SEQUENCE</scope>
    <source>
        <strain evidence="2">JCM 30078</strain>
    </source>
</reference>
<evidence type="ECO:0000256" key="1">
    <source>
        <dbReference type="SAM" id="Phobius"/>
    </source>
</evidence>
<dbReference type="Pfam" id="PF05145">
    <property type="entry name" value="AbrB"/>
    <property type="match status" value="1"/>
</dbReference>
<dbReference type="GO" id="GO:0016020">
    <property type="term" value="C:membrane"/>
    <property type="evidence" value="ECO:0007669"/>
    <property type="project" value="InterPro"/>
</dbReference>
<feature type="transmembrane region" description="Helical" evidence="1">
    <location>
        <begin position="290"/>
        <end position="311"/>
    </location>
</feature>
<keyword evidence="2" id="KW-0560">Oxidoreductase</keyword>
<feature type="transmembrane region" description="Helical" evidence="1">
    <location>
        <begin position="12"/>
        <end position="38"/>
    </location>
</feature>
<evidence type="ECO:0000313" key="2">
    <source>
        <dbReference type="EMBL" id="GGJ85693.1"/>
    </source>
</evidence>
<feature type="transmembrane region" description="Helical" evidence="1">
    <location>
        <begin position="184"/>
        <end position="201"/>
    </location>
</feature>
<keyword evidence="3" id="KW-1185">Reference proteome</keyword>
<dbReference type="AlphaFoldDB" id="A0A917PNQ4"/>
<name>A0A917PNQ4_9PSED</name>
<feature type="transmembrane region" description="Helical" evidence="1">
    <location>
        <begin position="208"/>
        <end position="228"/>
    </location>
</feature>
<dbReference type="PANTHER" id="PTHR38457:SF1">
    <property type="entry name" value="REGULATOR ABRB-RELATED"/>
    <property type="match status" value="1"/>
</dbReference>
<feature type="transmembrane region" description="Helical" evidence="1">
    <location>
        <begin position="317"/>
        <end position="337"/>
    </location>
</feature>
<evidence type="ECO:0000313" key="3">
    <source>
        <dbReference type="Proteomes" id="UP000635983"/>
    </source>
</evidence>
<keyword evidence="1" id="KW-1133">Transmembrane helix</keyword>
<gene>
    <name evidence="2" type="ORF">GCM10009304_09690</name>
</gene>
<feature type="transmembrane region" description="Helical" evidence="1">
    <location>
        <begin position="58"/>
        <end position="76"/>
    </location>
</feature>
<dbReference type="InterPro" id="IPR007820">
    <property type="entry name" value="AbrB_fam"/>
</dbReference>
<dbReference type="Proteomes" id="UP000635983">
    <property type="component" value="Unassembled WGS sequence"/>
</dbReference>
<reference evidence="2" key="1">
    <citation type="journal article" date="2014" name="Int. J. Syst. Evol. Microbiol.">
        <title>Complete genome sequence of Corynebacterium casei LMG S-19264T (=DSM 44701T), isolated from a smear-ripened cheese.</title>
        <authorList>
            <consortium name="US DOE Joint Genome Institute (JGI-PGF)"/>
            <person name="Walter F."/>
            <person name="Albersmeier A."/>
            <person name="Kalinowski J."/>
            <person name="Ruckert C."/>
        </authorList>
    </citation>
    <scope>NUCLEOTIDE SEQUENCE</scope>
    <source>
        <strain evidence="2">JCM 30078</strain>
    </source>
</reference>